<keyword evidence="9 16" id="KW-0547">Nucleotide-binding</keyword>
<evidence type="ECO:0000256" key="15">
    <source>
        <dbReference type="ARBA" id="ARBA00040883"/>
    </source>
</evidence>
<dbReference type="CDD" id="cd24015">
    <property type="entry name" value="ASKHA_NBD_PanK-III"/>
    <property type="match status" value="1"/>
</dbReference>
<sequence length="238" mass="26816">MSEPARTLLIDIGNSRIKYCYSSDVSALSYLDDIDYLNQLCKSTSRCLISNVASQKQLKYITDILNKNQVNIQVLKTQDHVDNLKLGYQQPESLGVDRWLAMLAVKQFCSTNFAVIDLGTAITCDVVNEESEHIGGWIVPGFSTMIESLKAKTSLAHVKNHYIADDLEFGRDTSSCITEGCKAQIYGFIFMVQQQMQINFSQYKIFVTGGDANLINIDDFPRTEIVENCIFTGMMRFI</sequence>
<comment type="pathway">
    <text evidence="4 16">Cofactor biosynthesis; coenzyme A biosynthesis; CoA from (R)-pantothenate: step 1/5.</text>
</comment>
<feature type="binding site" evidence="16">
    <location>
        <position position="117"/>
    </location>
    <ligand>
        <name>K(+)</name>
        <dbReference type="ChEBI" id="CHEBI:29103"/>
    </ligand>
</feature>
<proteinExistence type="inferred from homology"/>
<organism evidence="17 18">
    <name type="scientific">Neptunicella marina</name>
    <dbReference type="NCBI Taxonomy" id="2125989"/>
    <lineage>
        <taxon>Bacteria</taxon>
        <taxon>Pseudomonadati</taxon>
        <taxon>Pseudomonadota</taxon>
        <taxon>Gammaproteobacteria</taxon>
        <taxon>Alteromonadales</taxon>
        <taxon>Alteromonadaceae</taxon>
        <taxon>Neptunicella</taxon>
    </lineage>
</organism>
<evidence type="ECO:0000256" key="16">
    <source>
        <dbReference type="HAMAP-Rule" id="MF_01274"/>
    </source>
</evidence>
<evidence type="ECO:0000256" key="4">
    <source>
        <dbReference type="ARBA" id="ARBA00005225"/>
    </source>
</evidence>
<keyword evidence="18" id="KW-1185">Reference proteome</keyword>
<dbReference type="AlphaFoldDB" id="A0A8J6IWV4"/>
<dbReference type="InterPro" id="IPR004619">
    <property type="entry name" value="Type_III_PanK"/>
</dbReference>
<keyword evidence="16" id="KW-0479">Metal-binding</keyword>
<protein>
    <recommendedName>
        <fullName evidence="15 16">Type III pantothenate kinase</fullName>
        <ecNumber evidence="6 16">2.7.1.33</ecNumber>
    </recommendedName>
    <alternativeName>
        <fullName evidence="16">PanK-III</fullName>
    </alternativeName>
    <alternativeName>
        <fullName evidence="16">Pantothenic acid kinase</fullName>
    </alternativeName>
</protein>
<feature type="binding site" evidence="16">
    <location>
        <position position="120"/>
    </location>
    <ligand>
        <name>ATP</name>
        <dbReference type="ChEBI" id="CHEBI:30616"/>
    </ligand>
</feature>
<evidence type="ECO:0000256" key="13">
    <source>
        <dbReference type="ARBA" id="ARBA00022993"/>
    </source>
</evidence>
<dbReference type="EMBL" id="JACNEP010000035">
    <property type="protein sequence ID" value="MBC3767911.1"/>
    <property type="molecule type" value="Genomic_DNA"/>
</dbReference>
<feature type="binding site" evidence="16">
    <location>
        <begin position="11"/>
        <end position="18"/>
    </location>
    <ligand>
        <name>ATP</name>
        <dbReference type="ChEBI" id="CHEBI:30616"/>
    </ligand>
</feature>
<dbReference type="GO" id="GO:0046872">
    <property type="term" value="F:metal ion binding"/>
    <property type="evidence" value="ECO:0007669"/>
    <property type="project" value="UniProtKB-KW"/>
</dbReference>
<keyword evidence="7 16" id="KW-0963">Cytoplasm</keyword>
<comment type="similarity">
    <text evidence="14 16">Belongs to the type III pantothenate kinase family.</text>
</comment>
<dbReference type="PANTHER" id="PTHR34265:SF1">
    <property type="entry name" value="TYPE III PANTOTHENATE KINASE"/>
    <property type="match status" value="1"/>
</dbReference>
<evidence type="ECO:0000256" key="8">
    <source>
        <dbReference type="ARBA" id="ARBA00022679"/>
    </source>
</evidence>
<evidence type="ECO:0000256" key="2">
    <source>
        <dbReference type="ARBA" id="ARBA00001958"/>
    </source>
</evidence>
<dbReference type="Pfam" id="PF03309">
    <property type="entry name" value="Pan_kinase"/>
    <property type="match status" value="1"/>
</dbReference>
<feature type="binding site" evidence="16">
    <location>
        <position position="173"/>
    </location>
    <ligand>
        <name>substrate</name>
    </ligand>
</feature>
<comment type="function">
    <text evidence="16">Catalyzes the phosphorylation of pantothenate (Pan), the first step in CoA biosynthesis.</text>
</comment>
<dbReference type="EC" id="2.7.1.33" evidence="6 16"/>
<dbReference type="GO" id="GO:0004594">
    <property type="term" value="F:pantothenate kinase activity"/>
    <property type="evidence" value="ECO:0007669"/>
    <property type="project" value="UniProtKB-UniRule"/>
</dbReference>
<evidence type="ECO:0000256" key="7">
    <source>
        <dbReference type="ARBA" id="ARBA00022490"/>
    </source>
</evidence>
<reference evidence="17" key="2">
    <citation type="submission" date="2020-08" db="EMBL/GenBank/DDBJ databases">
        <authorList>
            <person name="Lai Q."/>
        </authorList>
    </citation>
    <scope>NUCLEOTIDE SEQUENCE</scope>
    <source>
        <strain evidence="17">S27-2</strain>
    </source>
</reference>
<evidence type="ECO:0000313" key="17">
    <source>
        <dbReference type="EMBL" id="MBC3767911.1"/>
    </source>
</evidence>
<dbReference type="Gene3D" id="3.30.420.40">
    <property type="match status" value="2"/>
</dbReference>
<gene>
    <name evidence="16" type="primary">coaX</name>
    <name evidence="17" type="ORF">H8B19_18730</name>
</gene>
<dbReference type="Proteomes" id="UP000601768">
    <property type="component" value="Unassembled WGS sequence"/>
</dbReference>
<dbReference type="SUPFAM" id="SSF53067">
    <property type="entry name" value="Actin-like ATPase domain"/>
    <property type="match status" value="2"/>
</dbReference>
<keyword evidence="13 16" id="KW-0173">Coenzyme A biosynthesis</keyword>
<dbReference type="GO" id="GO:0005524">
    <property type="term" value="F:ATP binding"/>
    <property type="evidence" value="ECO:0007669"/>
    <property type="project" value="UniProtKB-UniRule"/>
</dbReference>
<evidence type="ECO:0000256" key="1">
    <source>
        <dbReference type="ARBA" id="ARBA00001206"/>
    </source>
</evidence>
<evidence type="ECO:0000256" key="11">
    <source>
        <dbReference type="ARBA" id="ARBA00022840"/>
    </source>
</evidence>
<evidence type="ECO:0000256" key="14">
    <source>
        <dbReference type="ARBA" id="ARBA00038036"/>
    </source>
</evidence>
<comment type="catalytic activity">
    <reaction evidence="1 16">
        <text>(R)-pantothenate + ATP = (R)-4'-phosphopantothenate + ADP + H(+)</text>
        <dbReference type="Rhea" id="RHEA:16373"/>
        <dbReference type="ChEBI" id="CHEBI:10986"/>
        <dbReference type="ChEBI" id="CHEBI:15378"/>
        <dbReference type="ChEBI" id="CHEBI:29032"/>
        <dbReference type="ChEBI" id="CHEBI:30616"/>
        <dbReference type="ChEBI" id="CHEBI:456216"/>
        <dbReference type="EC" id="2.7.1.33"/>
    </reaction>
</comment>
<comment type="cofactor">
    <cofactor evidence="16">
        <name>NH4(+)</name>
        <dbReference type="ChEBI" id="CHEBI:28938"/>
    </cofactor>
    <cofactor evidence="16">
        <name>K(+)</name>
        <dbReference type="ChEBI" id="CHEBI:29103"/>
    </cofactor>
    <text evidence="16">A monovalent cation. Ammonium or potassium.</text>
</comment>
<keyword evidence="10 16" id="KW-0418">Kinase</keyword>
<comment type="subunit">
    <text evidence="5 16">Homodimer.</text>
</comment>
<keyword evidence="11 16" id="KW-0067">ATP-binding</keyword>
<comment type="caution">
    <text evidence="17">The sequence shown here is derived from an EMBL/GenBank/DDBJ whole genome shotgun (WGS) entry which is preliminary data.</text>
</comment>
<evidence type="ECO:0000256" key="3">
    <source>
        <dbReference type="ARBA" id="ARBA00004496"/>
    </source>
</evidence>
<accession>A0A8J6IWV4</accession>
<evidence type="ECO:0000256" key="10">
    <source>
        <dbReference type="ARBA" id="ARBA00022777"/>
    </source>
</evidence>
<dbReference type="HAMAP" id="MF_01274">
    <property type="entry name" value="Pantothen_kinase_3"/>
    <property type="match status" value="1"/>
</dbReference>
<feature type="binding site" evidence="16">
    <location>
        <position position="88"/>
    </location>
    <ligand>
        <name>substrate</name>
    </ligand>
</feature>
<evidence type="ECO:0000256" key="12">
    <source>
        <dbReference type="ARBA" id="ARBA00022958"/>
    </source>
</evidence>
<feature type="binding site" evidence="16">
    <location>
        <begin position="95"/>
        <end position="98"/>
    </location>
    <ligand>
        <name>substrate</name>
    </ligand>
</feature>
<keyword evidence="12 16" id="KW-0630">Potassium</keyword>
<dbReference type="PANTHER" id="PTHR34265">
    <property type="entry name" value="TYPE III PANTOTHENATE KINASE"/>
    <property type="match status" value="1"/>
</dbReference>
<comment type="subcellular location">
    <subcellularLocation>
        <location evidence="3 16">Cytoplasm</location>
    </subcellularLocation>
</comment>
<dbReference type="NCBIfam" id="TIGR00671">
    <property type="entry name" value="baf"/>
    <property type="match status" value="1"/>
</dbReference>
<comment type="cofactor">
    <cofactor evidence="2">
        <name>K(+)</name>
        <dbReference type="ChEBI" id="CHEBI:29103"/>
    </cofactor>
</comment>
<evidence type="ECO:0000313" key="18">
    <source>
        <dbReference type="Proteomes" id="UP000601768"/>
    </source>
</evidence>
<dbReference type="GO" id="GO:0005737">
    <property type="term" value="C:cytoplasm"/>
    <property type="evidence" value="ECO:0007669"/>
    <property type="project" value="UniProtKB-SubCell"/>
</dbReference>
<evidence type="ECO:0000256" key="5">
    <source>
        <dbReference type="ARBA" id="ARBA00011738"/>
    </source>
</evidence>
<evidence type="ECO:0000256" key="6">
    <source>
        <dbReference type="ARBA" id="ARBA00012102"/>
    </source>
</evidence>
<evidence type="ECO:0000256" key="9">
    <source>
        <dbReference type="ARBA" id="ARBA00022741"/>
    </source>
</evidence>
<dbReference type="InterPro" id="IPR043129">
    <property type="entry name" value="ATPase_NBD"/>
</dbReference>
<dbReference type="GO" id="GO:0015937">
    <property type="term" value="P:coenzyme A biosynthetic process"/>
    <property type="evidence" value="ECO:0007669"/>
    <property type="project" value="UniProtKB-UniRule"/>
</dbReference>
<dbReference type="RefSeq" id="WP_186508659.1">
    <property type="nucleotide sequence ID" value="NZ_JACNEP010000035.1"/>
</dbReference>
<feature type="active site" description="Proton acceptor" evidence="16">
    <location>
        <position position="97"/>
    </location>
</feature>
<dbReference type="UniPathway" id="UPA00241">
    <property type="reaction ID" value="UER00352"/>
</dbReference>
<reference evidence="17" key="1">
    <citation type="journal article" date="2018" name="Int. J. Syst. Evol. Microbiol.">
        <title>Neptunicella marina gen. nov., sp. nov., isolated from surface seawater.</title>
        <authorList>
            <person name="Liu X."/>
            <person name="Lai Q."/>
            <person name="Du Y."/>
            <person name="Zhang X."/>
            <person name="Liu Z."/>
            <person name="Sun F."/>
            <person name="Shao Z."/>
        </authorList>
    </citation>
    <scope>NUCLEOTIDE SEQUENCE</scope>
    <source>
        <strain evidence="17">S27-2</strain>
    </source>
</reference>
<name>A0A8J6IWV4_9ALTE</name>
<keyword evidence="8 16" id="KW-0808">Transferase</keyword>